<dbReference type="PROSITE" id="PS51447">
    <property type="entry name" value="FDX_ACB"/>
    <property type="match status" value="1"/>
</dbReference>
<evidence type="ECO:0000256" key="15">
    <source>
        <dbReference type="HAMAP-Rule" id="MF_00283"/>
    </source>
</evidence>
<dbReference type="EMBL" id="JADIMM010000099">
    <property type="protein sequence ID" value="MBO8458271.1"/>
    <property type="molecule type" value="Genomic_DNA"/>
</dbReference>
<dbReference type="Gene3D" id="2.40.50.140">
    <property type="entry name" value="Nucleic acid-binding proteins"/>
    <property type="match status" value="1"/>
</dbReference>
<sequence>MFVSMNWIQDYVDLSGLDIESLIKRFTLSTAEVEDIIYKGRDVQGVIIAEIKSVEKVPDSKKLHLLEIDTGNGICRCVCGAPNVEVGQRVAYAPVGSHVVGGPITEVKIAGCVSQGMCCGEDELGISDDHSGLMVIDSDAPLGTDLKSVYKIDDIIFEVDNKSLTNRPDLWGIYGIAREFSVIAERTLKPLDLKIPEYKGDNKIDVSVLREDLTYRYTCMKFRNITRKVSPTDWRIRLFYCGMRSINFMVDITNLIMLEMGQPTHAFDGSRIKNISIGTEKNPIKFKTLDGVERDIDTNTLLIYTNGVPSAVAGIMGGLDSEIEGESDSVVLESATFDGVSVRKSSQHLGLRTDASMRYEKMIDPELTIQAVYRFWSMVSSMDPGAEPDSLITDVYVRKYPQITIDFTKGYIDRYTGIDISADLIQKTLVALGFGVSREGDVFSVKVPSWRGTKDVSLKADIVEEVSRIYGYDNFAVASADSLLKPIPETIGRKEDNLIKDILVRRFSFHEVHSYIWYEGKRMADLKLDIEDNPRLLNSVTPENVVLRNSMIPSLLCFAFKNKSWKTHYNIFEIGRVVKGVTEDGLCNERKTLGAVFYSKEKTEKDLFFEACSVIKYLVKAVKHEVLLEYKVEEVEHSWQHPKNTFGIFLEGKKIGYICTFHPLNAQAFDKNGVVVAFEFDMEDFNSVEEKPVNFMDPSRFPVVDYDISLVLPKGCAFSKVPSLSKSLNMQELTGIQLIDVYELPNEVSATVRFSFAAFERTLTMEEVQGFIEKILGVLEKENIKARF</sequence>
<dbReference type="PROSITE" id="PS50886">
    <property type="entry name" value="TRBD"/>
    <property type="match status" value="1"/>
</dbReference>
<keyword evidence="7 15" id="KW-0479">Metal-binding</keyword>
<feature type="domain" description="TRNA-binding" evidence="17">
    <location>
        <begin position="40"/>
        <end position="147"/>
    </location>
</feature>
<dbReference type="Pfam" id="PF03147">
    <property type="entry name" value="FDX-ACB"/>
    <property type="match status" value="1"/>
</dbReference>
<organism evidence="20 21">
    <name type="scientific">Candidatus Gallitreponema excrementavium</name>
    <dbReference type="NCBI Taxonomy" id="2840840"/>
    <lineage>
        <taxon>Bacteria</taxon>
        <taxon>Pseudomonadati</taxon>
        <taxon>Spirochaetota</taxon>
        <taxon>Spirochaetia</taxon>
        <taxon>Spirochaetales</taxon>
        <taxon>Candidatus Gallitreponema</taxon>
    </lineage>
</organism>
<dbReference type="InterPro" id="IPR002547">
    <property type="entry name" value="tRNA-bd_dom"/>
</dbReference>
<dbReference type="NCBIfam" id="TIGR00472">
    <property type="entry name" value="pheT_bact"/>
    <property type="match status" value="1"/>
</dbReference>
<dbReference type="InterPro" id="IPR045864">
    <property type="entry name" value="aa-tRNA-synth_II/BPL/LPL"/>
</dbReference>
<feature type="domain" description="B5" evidence="19">
    <location>
        <begin position="400"/>
        <end position="477"/>
    </location>
</feature>
<dbReference type="Pfam" id="PF01588">
    <property type="entry name" value="tRNA_bind"/>
    <property type="match status" value="1"/>
</dbReference>
<dbReference type="InterPro" id="IPR004532">
    <property type="entry name" value="Phe-tRNA-ligase_IIc_bsu_bact"/>
</dbReference>
<keyword evidence="6 15" id="KW-0436">Ligase</keyword>
<keyword evidence="9 15" id="KW-0067">ATP-binding</keyword>
<evidence type="ECO:0000256" key="12">
    <source>
        <dbReference type="ARBA" id="ARBA00022917"/>
    </source>
</evidence>
<reference evidence="20" key="2">
    <citation type="journal article" date="2021" name="PeerJ">
        <title>Extensive microbial diversity within the chicken gut microbiome revealed by metagenomics and culture.</title>
        <authorList>
            <person name="Gilroy R."/>
            <person name="Ravi A."/>
            <person name="Getino M."/>
            <person name="Pursley I."/>
            <person name="Horton D.L."/>
            <person name="Alikhan N.F."/>
            <person name="Baker D."/>
            <person name="Gharbi K."/>
            <person name="Hall N."/>
            <person name="Watson M."/>
            <person name="Adriaenssens E.M."/>
            <person name="Foster-Nyarko E."/>
            <person name="Jarju S."/>
            <person name="Secka A."/>
            <person name="Antonio M."/>
            <person name="Oren A."/>
            <person name="Chaudhuri R.R."/>
            <person name="La Ragione R."/>
            <person name="Hildebrand F."/>
            <person name="Pallen M.J."/>
        </authorList>
    </citation>
    <scope>NUCLEOTIDE SEQUENCE</scope>
    <source>
        <strain evidence="20">10532</strain>
    </source>
</reference>
<protein>
    <recommendedName>
        <fullName evidence="15">Phenylalanine--tRNA ligase beta subunit</fullName>
        <ecNumber evidence="15">6.1.1.20</ecNumber>
    </recommendedName>
    <alternativeName>
        <fullName evidence="15">Phenylalanyl-tRNA synthetase beta subunit</fullName>
        <shortName evidence="15">PheRS</shortName>
    </alternativeName>
</protein>
<dbReference type="InterPro" id="IPR005146">
    <property type="entry name" value="B3/B4_tRNA-bd"/>
</dbReference>
<evidence type="ECO:0000256" key="9">
    <source>
        <dbReference type="ARBA" id="ARBA00022840"/>
    </source>
</evidence>
<evidence type="ECO:0000256" key="6">
    <source>
        <dbReference type="ARBA" id="ARBA00022598"/>
    </source>
</evidence>
<keyword evidence="4 15" id="KW-0963">Cytoplasm</keyword>
<keyword evidence="5 16" id="KW-0820">tRNA-binding</keyword>
<evidence type="ECO:0000256" key="2">
    <source>
        <dbReference type="ARBA" id="ARBA00008653"/>
    </source>
</evidence>
<evidence type="ECO:0000256" key="1">
    <source>
        <dbReference type="ARBA" id="ARBA00004496"/>
    </source>
</evidence>
<dbReference type="Gene3D" id="3.30.70.380">
    <property type="entry name" value="Ferrodoxin-fold anticodon-binding domain"/>
    <property type="match status" value="1"/>
</dbReference>
<dbReference type="GO" id="GO:0009328">
    <property type="term" value="C:phenylalanine-tRNA ligase complex"/>
    <property type="evidence" value="ECO:0007669"/>
    <property type="project" value="TreeGrafter"/>
</dbReference>
<keyword evidence="8 15" id="KW-0547">Nucleotide-binding</keyword>
<dbReference type="InterPro" id="IPR005147">
    <property type="entry name" value="tRNA_synthase_B5-dom"/>
</dbReference>
<comment type="catalytic activity">
    <reaction evidence="14 15">
        <text>tRNA(Phe) + L-phenylalanine + ATP = L-phenylalanyl-tRNA(Phe) + AMP + diphosphate + H(+)</text>
        <dbReference type="Rhea" id="RHEA:19413"/>
        <dbReference type="Rhea" id="RHEA-COMP:9668"/>
        <dbReference type="Rhea" id="RHEA-COMP:9699"/>
        <dbReference type="ChEBI" id="CHEBI:15378"/>
        <dbReference type="ChEBI" id="CHEBI:30616"/>
        <dbReference type="ChEBI" id="CHEBI:33019"/>
        <dbReference type="ChEBI" id="CHEBI:58095"/>
        <dbReference type="ChEBI" id="CHEBI:78442"/>
        <dbReference type="ChEBI" id="CHEBI:78531"/>
        <dbReference type="ChEBI" id="CHEBI:456215"/>
        <dbReference type="EC" id="6.1.1.20"/>
    </reaction>
</comment>
<feature type="binding site" evidence="15">
    <location>
        <position position="455"/>
    </location>
    <ligand>
        <name>Mg(2+)</name>
        <dbReference type="ChEBI" id="CHEBI:18420"/>
        <note>shared with alpha subunit</note>
    </ligand>
</feature>
<evidence type="ECO:0000313" key="20">
    <source>
        <dbReference type="EMBL" id="MBO8458271.1"/>
    </source>
</evidence>
<keyword evidence="11 16" id="KW-0694">RNA-binding</keyword>
<evidence type="ECO:0000256" key="11">
    <source>
        <dbReference type="ARBA" id="ARBA00022884"/>
    </source>
</evidence>
<evidence type="ECO:0000256" key="16">
    <source>
        <dbReference type="PROSITE-ProRule" id="PRU00209"/>
    </source>
</evidence>
<dbReference type="SMART" id="SM00896">
    <property type="entry name" value="FDX-ACB"/>
    <property type="match status" value="1"/>
</dbReference>
<comment type="similarity">
    <text evidence="2 15">Belongs to the phenylalanyl-tRNA synthetase beta subunit family. Type 1 subfamily.</text>
</comment>
<dbReference type="SUPFAM" id="SSF50249">
    <property type="entry name" value="Nucleic acid-binding proteins"/>
    <property type="match status" value="1"/>
</dbReference>
<dbReference type="SUPFAM" id="SSF54991">
    <property type="entry name" value="Anticodon-binding domain of PheRS"/>
    <property type="match status" value="1"/>
</dbReference>
<evidence type="ECO:0000259" key="19">
    <source>
        <dbReference type="PROSITE" id="PS51483"/>
    </source>
</evidence>
<dbReference type="HAMAP" id="MF_00283">
    <property type="entry name" value="Phe_tRNA_synth_beta1"/>
    <property type="match status" value="1"/>
</dbReference>
<dbReference type="InterPro" id="IPR041616">
    <property type="entry name" value="PheRS_beta_core"/>
</dbReference>
<dbReference type="GO" id="GO:0005524">
    <property type="term" value="F:ATP binding"/>
    <property type="evidence" value="ECO:0007669"/>
    <property type="project" value="UniProtKB-UniRule"/>
</dbReference>
<feature type="domain" description="FDX-ACB" evidence="18">
    <location>
        <begin position="699"/>
        <end position="787"/>
    </location>
</feature>
<feature type="binding site" evidence="15">
    <location>
        <position position="461"/>
    </location>
    <ligand>
        <name>Mg(2+)</name>
        <dbReference type="ChEBI" id="CHEBI:18420"/>
        <note>shared with alpha subunit</note>
    </ligand>
</feature>
<proteinExistence type="inferred from homology"/>
<accession>A0A9D9HQG8</accession>
<evidence type="ECO:0000256" key="13">
    <source>
        <dbReference type="ARBA" id="ARBA00023146"/>
    </source>
</evidence>
<evidence type="ECO:0000256" key="14">
    <source>
        <dbReference type="ARBA" id="ARBA00049255"/>
    </source>
</evidence>
<evidence type="ECO:0000259" key="17">
    <source>
        <dbReference type="PROSITE" id="PS50886"/>
    </source>
</evidence>
<reference evidence="20" key="1">
    <citation type="submission" date="2020-10" db="EMBL/GenBank/DDBJ databases">
        <authorList>
            <person name="Gilroy R."/>
        </authorList>
    </citation>
    <scope>NUCLEOTIDE SEQUENCE</scope>
    <source>
        <strain evidence="20">10532</strain>
    </source>
</reference>
<keyword evidence="13 15" id="KW-0030">Aminoacyl-tRNA synthetase</keyword>
<evidence type="ECO:0000259" key="18">
    <source>
        <dbReference type="PROSITE" id="PS51447"/>
    </source>
</evidence>
<dbReference type="InterPro" id="IPR009061">
    <property type="entry name" value="DNA-bd_dom_put_sf"/>
</dbReference>
<dbReference type="EC" id="6.1.1.20" evidence="15"/>
<dbReference type="GO" id="GO:0006432">
    <property type="term" value="P:phenylalanyl-tRNA aminoacylation"/>
    <property type="evidence" value="ECO:0007669"/>
    <property type="project" value="UniProtKB-UniRule"/>
</dbReference>
<dbReference type="PANTHER" id="PTHR10947">
    <property type="entry name" value="PHENYLALANYL-TRNA SYNTHETASE BETA CHAIN AND LEUCINE-RICH REPEAT-CONTAINING PROTEIN 47"/>
    <property type="match status" value="1"/>
</dbReference>
<dbReference type="Gene3D" id="3.50.40.10">
    <property type="entry name" value="Phenylalanyl-trna Synthetase, Chain B, domain 3"/>
    <property type="match status" value="1"/>
</dbReference>
<dbReference type="Gene3D" id="3.30.930.10">
    <property type="entry name" value="Bira Bifunctional Protein, Domain 2"/>
    <property type="match status" value="1"/>
</dbReference>
<comment type="subunit">
    <text evidence="3 15">Tetramer of two alpha and two beta subunits.</text>
</comment>
<dbReference type="GO" id="GO:0000287">
    <property type="term" value="F:magnesium ion binding"/>
    <property type="evidence" value="ECO:0007669"/>
    <property type="project" value="UniProtKB-UniRule"/>
</dbReference>
<dbReference type="InterPro" id="IPR033714">
    <property type="entry name" value="tRNA_bind_bactPheRS"/>
</dbReference>
<dbReference type="SMART" id="SM00874">
    <property type="entry name" value="B5"/>
    <property type="match status" value="1"/>
</dbReference>
<gene>
    <name evidence="15 20" type="primary">pheT</name>
    <name evidence="20" type="ORF">IAA81_08630</name>
</gene>
<dbReference type="SUPFAM" id="SSF46955">
    <property type="entry name" value="Putative DNA-binding domain"/>
    <property type="match status" value="1"/>
</dbReference>
<comment type="cofactor">
    <cofactor evidence="15">
        <name>Mg(2+)</name>
        <dbReference type="ChEBI" id="CHEBI:18420"/>
    </cofactor>
    <text evidence="15">Binds 2 magnesium ions per tetramer.</text>
</comment>
<dbReference type="PANTHER" id="PTHR10947:SF0">
    <property type="entry name" value="PHENYLALANINE--TRNA LIGASE BETA SUBUNIT"/>
    <property type="match status" value="1"/>
</dbReference>
<evidence type="ECO:0000256" key="4">
    <source>
        <dbReference type="ARBA" id="ARBA00022490"/>
    </source>
</evidence>
<dbReference type="AlphaFoldDB" id="A0A9D9HQG8"/>
<keyword evidence="10 15" id="KW-0460">Magnesium</keyword>
<evidence type="ECO:0000256" key="7">
    <source>
        <dbReference type="ARBA" id="ARBA00022723"/>
    </source>
</evidence>
<dbReference type="InterPro" id="IPR005121">
    <property type="entry name" value="Fdx_antiC-bd"/>
</dbReference>
<evidence type="ECO:0000256" key="8">
    <source>
        <dbReference type="ARBA" id="ARBA00022741"/>
    </source>
</evidence>
<dbReference type="Proteomes" id="UP000823638">
    <property type="component" value="Unassembled WGS sequence"/>
</dbReference>
<keyword evidence="12 15" id="KW-0648">Protein biosynthesis</keyword>
<evidence type="ECO:0000256" key="5">
    <source>
        <dbReference type="ARBA" id="ARBA00022555"/>
    </source>
</evidence>
<dbReference type="GO" id="GO:0000049">
    <property type="term" value="F:tRNA binding"/>
    <property type="evidence" value="ECO:0007669"/>
    <property type="project" value="UniProtKB-UniRule"/>
</dbReference>
<dbReference type="Pfam" id="PF03484">
    <property type="entry name" value="B5"/>
    <property type="match status" value="1"/>
</dbReference>
<dbReference type="SUPFAM" id="SSF55681">
    <property type="entry name" value="Class II aaRS and biotin synthetases"/>
    <property type="match status" value="1"/>
</dbReference>
<evidence type="ECO:0000256" key="10">
    <source>
        <dbReference type="ARBA" id="ARBA00022842"/>
    </source>
</evidence>
<dbReference type="InterPro" id="IPR012340">
    <property type="entry name" value="NA-bd_OB-fold"/>
</dbReference>
<dbReference type="CDD" id="cd02796">
    <property type="entry name" value="tRNA_bind_bactPheRS"/>
    <property type="match status" value="1"/>
</dbReference>
<evidence type="ECO:0000256" key="3">
    <source>
        <dbReference type="ARBA" id="ARBA00011209"/>
    </source>
</evidence>
<dbReference type="InterPro" id="IPR045060">
    <property type="entry name" value="Phe-tRNA-ligase_IIc_bsu"/>
</dbReference>
<dbReference type="SMART" id="SM00873">
    <property type="entry name" value="B3_4"/>
    <property type="match status" value="1"/>
</dbReference>
<comment type="subcellular location">
    <subcellularLocation>
        <location evidence="1 15">Cytoplasm</location>
    </subcellularLocation>
</comment>
<name>A0A9D9HQG8_9SPIR</name>
<dbReference type="Pfam" id="PF17759">
    <property type="entry name" value="tRNA_synthFbeta"/>
    <property type="match status" value="1"/>
</dbReference>
<dbReference type="GO" id="GO:0004826">
    <property type="term" value="F:phenylalanine-tRNA ligase activity"/>
    <property type="evidence" value="ECO:0007669"/>
    <property type="project" value="UniProtKB-UniRule"/>
</dbReference>
<evidence type="ECO:0000313" key="21">
    <source>
        <dbReference type="Proteomes" id="UP000823638"/>
    </source>
</evidence>
<dbReference type="PROSITE" id="PS51483">
    <property type="entry name" value="B5"/>
    <property type="match status" value="1"/>
</dbReference>
<feature type="binding site" evidence="15">
    <location>
        <position position="465"/>
    </location>
    <ligand>
        <name>Mg(2+)</name>
        <dbReference type="ChEBI" id="CHEBI:18420"/>
        <note>shared with alpha subunit</note>
    </ligand>
</feature>
<dbReference type="InterPro" id="IPR020825">
    <property type="entry name" value="Phe-tRNA_synthase-like_B3/B4"/>
</dbReference>
<dbReference type="InterPro" id="IPR036690">
    <property type="entry name" value="Fdx_antiC-bd_sf"/>
</dbReference>
<dbReference type="Gene3D" id="3.30.56.10">
    <property type="match status" value="2"/>
</dbReference>
<dbReference type="Pfam" id="PF03483">
    <property type="entry name" value="B3_4"/>
    <property type="match status" value="1"/>
</dbReference>
<dbReference type="SUPFAM" id="SSF56037">
    <property type="entry name" value="PheT/TilS domain"/>
    <property type="match status" value="1"/>
</dbReference>
<feature type="binding site" evidence="15">
    <location>
        <position position="464"/>
    </location>
    <ligand>
        <name>Mg(2+)</name>
        <dbReference type="ChEBI" id="CHEBI:18420"/>
        <note>shared with alpha subunit</note>
    </ligand>
</feature>
<comment type="caution">
    <text evidence="20">The sequence shown here is derived from an EMBL/GenBank/DDBJ whole genome shotgun (WGS) entry which is preliminary data.</text>
</comment>